<gene>
    <name evidence="1" type="ordered locus">MXAN_5404</name>
</gene>
<dbReference type="InterPro" id="IPR046732">
    <property type="entry name" value="DUF6624"/>
</dbReference>
<dbReference type="STRING" id="246197.MXAN_5404"/>
<dbReference type="Proteomes" id="UP000002402">
    <property type="component" value="Chromosome"/>
</dbReference>
<dbReference type="NCBIfam" id="NF047558">
    <property type="entry name" value="TPR_END_plus"/>
    <property type="match status" value="1"/>
</dbReference>
<dbReference type="EMBL" id="CP000113">
    <property type="protein sequence ID" value="ABF86148.1"/>
    <property type="molecule type" value="Genomic_DNA"/>
</dbReference>
<dbReference type="OrthoDB" id="7446297at2"/>
<proteinExistence type="predicted"/>
<dbReference type="eggNOG" id="COG4403">
    <property type="taxonomic scope" value="Bacteria"/>
</dbReference>
<evidence type="ECO:0000313" key="1">
    <source>
        <dbReference type="EMBL" id="ABF86148.1"/>
    </source>
</evidence>
<dbReference type="eggNOG" id="COG1680">
    <property type="taxonomic scope" value="Bacteria"/>
</dbReference>
<dbReference type="KEGG" id="mxa:MXAN_5404"/>
<reference evidence="1 2" key="1">
    <citation type="journal article" date="2006" name="Proc. Natl. Acad. Sci. U.S.A.">
        <title>Evolution of sensory complexity recorded in a myxobacterial genome.</title>
        <authorList>
            <person name="Goldman B.S."/>
            <person name="Nierman W.C."/>
            <person name="Kaiser D."/>
            <person name="Slater S.C."/>
            <person name="Durkin A.S."/>
            <person name="Eisen J.A."/>
            <person name="Ronning C.M."/>
            <person name="Barbazuk W.B."/>
            <person name="Blanchard M."/>
            <person name="Field C."/>
            <person name="Halling C."/>
            <person name="Hinkle G."/>
            <person name="Iartchuk O."/>
            <person name="Kim H.S."/>
            <person name="Mackenzie C."/>
            <person name="Madupu R."/>
            <person name="Miller N."/>
            <person name="Shvartsbeyn A."/>
            <person name="Sullivan S.A."/>
            <person name="Vaudin M."/>
            <person name="Wiegand R."/>
            <person name="Kaplan H.B."/>
        </authorList>
    </citation>
    <scope>NUCLEOTIDE SEQUENCE [LARGE SCALE GENOMIC DNA]</scope>
    <source>
        <strain evidence="2">DK1622</strain>
    </source>
</reference>
<evidence type="ECO:0000313" key="2">
    <source>
        <dbReference type="Proteomes" id="UP000002402"/>
    </source>
</evidence>
<sequence>MRGVTAREKNRVQRSIETNRREAIATCSRGKTVSDRIERHAWAFGVLKKLPTLPARWRSEDVLGAPAFIPTYPWSVMRRIIALLAALNLVACAHGGGAAPEAASVTKPTAPKPVATPEAKAAASEASGLAMKGDNARALPLFRSAWEGGGRSRNLAYNAACAASLLAEREEALVWLERAVEEGFDDAKHLQKDPDLSNVRSLPGYAALEQRVIAAEAKQYEAADPVLRDELLKRMEEDQAARGALVASNFQDEAAKAKMMDVDARNTTWLKGVIAKHGWPGSALVGRRGTFAAWLLVQHADQDVAFQSEVLPMLEKAVARGEGTAKDLAYLTDRVLVNTGKPQRYATQLEEVDGKTVPKALEDPEKVNERRAAVGLDTLEEYIAAFERMKAAATQQKP</sequence>
<accession>Q1D1C2</accession>
<organism evidence="1 2">
    <name type="scientific">Myxococcus xanthus (strain DK1622)</name>
    <dbReference type="NCBI Taxonomy" id="246197"/>
    <lineage>
        <taxon>Bacteria</taxon>
        <taxon>Pseudomonadati</taxon>
        <taxon>Myxococcota</taxon>
        <taxon>Myxococcia</taxon>
        <taxon>Myxococcales</taxon>
        <taxon>Cystobacterineae</taxon>
        <taxon>Myxococcaceae</taxon>
        <taxon>Myxococcus</taxon>
    </lineage>
</organism>
<keyword evidence="2" id="KW-1185">Reference proteome</keyword>
<name>Q1D1C2_MYXXD</name>
<protein>
    <submittedName>
        <fullName evidence="1">Uncharacterized protein</fullName>
    </submittedName>
</protein>
<dbReference type="AlphaFoldDB" id="Q1D1C2"/>
<dbReference type="HOGENOM" id="CLU_692278_0_0_7"/>
<dbReference type="EnsemblBacteria" id="ABF86148">
    <property type="protein sequence ID" value="ABF86148"/>
    <property type="gene ID" value="MXAN_5404"/>
</dbReference>
<dbReference type="Pfam" id="PF20329">
    <property type="entry name" value="DUF6624"/>
    <property type="match status" value="1"/>
</dbReference>